<feature type="compositionally biased region" description="Basic residues" evidence="3">
    <location>
        <begin position="78"/>
        <end position="89"/>
    </location>
</feature>
<protein>
    <submittedName>
        <fullName evidence="4">Uncharacterized protein</fullName>
    </submittedName>
</protein>
<reference evidence="4" key="1">
    <citation type="submission" date="2023-10" db="EMBL/GenBank/DDBJ databases">
        <authorList>
            <person name="Chen Y."/>
            <person name="Shah S."/>
            <person name="Dougan E. K."/>
            <person name="Thang M."/>
            <person name="Chan C."/>
        </authorList>
    </citation>
    <scope>NUCLEOTIDE SEQUENCE [LARGE SCALE GENOMIC DNA]</scope>
</reference>
<sequence length="327" mass="34543">RCPRVAAGAVAGDAPPRQPEIGRQRAAGSKPLGFAEDFLGLGGAAGGDGPHGPPRASGRAHPQRPPARARGRPATAGGRRRGRGGRCRRGGGLGLAAERPLGGPADRPLRRRARGQGLGQRRLRPRRAVAGGHALGEAHAEQGGLPVDPRGARRPGRPRGRHGLAPAHGHRGDPARPMAYNALVAGCATASDWAKALDCFGEMRLVMLDPDADSDRRGVMSAFARGSNTLQAEAWYESMLNASLLPAPTVRHFGVLIGSCVRAGHAARAAGWLRGMRGARVEPDCGCWWTCFNGVLQAYSRDHDVEMVESLLKENGQQRPGARRRVV</sequence>
<evidence type="ECO:0000256" key="2">
    <source>
        <dbReference type="PROSITE-ProRule" id="PRU00708"/>
    </source>
</evidence>
<proteinExistence type="predicted"/>
<feature type="compositionally biased region" description="Low complexity" evidence="3">
    <location>
        <begin position="66"/>
        <end position="77"/>
    </location>
</feature>
<organism evidence="4 5">
    <name type="scientific">Prorocentrum cordatum</name>
    <dbReference type="NCBI Taxonomy" id="2364126"/>
    <lineage>
        <taxon>Eukaryota</taxon>
        <taxon>Sar</taxon>
        <taxon>Alveolata</taxon>
        <taxon>Dinophyceae</taxon>
        <taxon>Prorocentrales</taxon>
        <taxon>Prorocentraceae</taxon>
        <taxon>Prorocentrum</taxon>
    </lineage>
</organism>
<dbReference type="Proteomes" id="UP001189429">
    <property type="component" value="Unassembled WGS sequence"/>
</dbReference>
<dbReference type="Gene3D" id="1.25.40.10">
    <property type="entry name" value="Tetratricopeptide repeat domain"/>
    <property type="match status" value="1"/>
</dbReference>
<dbReference type="PANTHER" id="PTHR47447">
    <property type="entry name" value="OS03G0856100 PROTEIN"/>
    <property type="match status" value="1"/>
</dbReference>
<feature type="non-terminal residue" evidence="4">
    <location>
        <position position="1"/>
    </location>
</feature>
<feature type="region of interest" description="Disordered" evidence="3">
    <location>
        <begin position="1"/>
        <end position="174"/>
    </location>
</feature>
<dbReference type="PANTHER" id="PTHR47447:SF17">
    <property type="entry name" value="OS12G0638900 PROTEIN"/>
    <property type="match status" value="1"/>
</dbReference>
<dbReference type="InterPro" id="IPR011990">
    <property type="entry name" value="TPR-like_helical_dom_sf"/>
</dbReference>
<feature type="compositionally biased region" description="Low complexity" evidence="3">
    <location>
        <begin position="1"/>
        <end position="15"/>
    </location>
</feature>
<accession>A0ABN9YJ23</accession>
<feature type="repeat" description="PPR" evidence="2">
    <location>
        <begin position="176"/>
        <end position="210"/>
    </location>
</feature>
<feature type="compositionally biased region" description="Low complexity" evidence="3">
    <location>
        <begin position="128"/>
        <end position="145"/>
    </location>
</feature>
<feature type="compositionally biased region" description="Gly residues" evidence="3">
    <location>
        <begin position="40"/>
        <end position="50"/>
    </location>
</feature>
<feature type="compositionally biased region" description="Basic residues" evidence="3">
    <location>
        <begin position="152"/>
        <end position="162"/>
    </location>
</feature>
<keyword evidence="1" id="KW-0677">Repeat</keyword>
<feature type="non-terminal residue" evidence="4">
    <location>
        <position position="327"/>
    </location>
</feature>
<dbReference type="InterPro" id="IPR002885">
    <property type="entry name" value="PPR_rpt"/>
</dbReference>
<evidence type="ECO:0000256" key="3">
    <source>
        <dbReference type="SAM" id="MobiDB-lite"/>
    </source>
</evidence>
<dbReference type="PROSITE" id="PS51375">
    <property type="entry name" value="PPR"/>
    <property type="match status" value="1"/>
</dbReference>
<gene>
    <name evidence="4" type="ORF">PCOR1329_LOCUS85700</name>
</gene>
<comment type="caution">
    <text evidence="4">The sequence shown here is derived from an EMBL/GenBank/DDBJ whole genome shotgun (WGS) entry which is preliminary data.</text>
</comment>
<evidence type="ECO:0000256" key="1">
    <source>
        <dbReference type="ARBA" id="ARBA00022737"/>
    </source>
</evidence>
<keyword evidence="5" id="KW-1185">Reference proteome</keyword>
<dbReference type="EMBL" id="CAUYUJ010022684">
    <property type="protein sequence ID" value="CAK0912001.1"/>
    <property type="molecule type" value="Genomic_DNA"/>
</dbReference>
<feature type="compositionally biased region" description="Low complexity" evidence="3">
    <location>
        <begin position="95"/>
        <end position="106"/>
    </location>
</feature>
<dbReference type="NCBIfam" id="TIGR00756">
    <property type="entry name" value="PPR"/>
    <property type="match status" value="1"/>
</dbReference>
<evidence type="ECO:0000313" key="4">
    <source>
        <dbReference type="EMBL" id="CAK0912001.1"/>
    </source>
</evidence>
<dbReference type="Pfam" id="PF01535">
    <property type="entry name" value="PPR"/>
    <property type="match status" value="2"/>
</dbReference>
<name>A0ABN9YJ23_9DINO</name>
<evidence type="ECO:0000313" key="5">
    <source>
        <dbReference type="Proteomes" id="UP001189429"/>
    </source>
</evidence>